<name>A0ABU7PL20_9ACTN</name>
<dbReference type="RefSeq" id="WP_330800231.1">
    <property type="nucleotide sequence ID" value="NZ_JAZEWV010000047.1"/>
</dbReference>
<evidence type="ECO:0000313" key="2">
    <source>
        <dbReference type="EMBL" id="MEE4546533.1"/>
    </source>
</evidence>
<dbReference type="SUPFAM" id="SSF53597">
    <property type="entry name" value="Dihydrofolate reductase-like"/>
    <property type="match status" value="1"/>
</dbReference>
<dbReference type="PANTHER" id="PTHR38011:SF11">
    <property type="entry name" value="2,5-DIAMINO-6-RIBOSYLAMINO-4(3H)-PYRIMIDINONE 5'-PHOSPHATE REDUCTASE"/>
    <property type="match status" value="1"/>
</dbReference>
<dbReference type="Gene3D" id="3.40.430.10">
    <property type="entry name" value="Dihydrofolate Reductase, subunit A"/>
    <property type="match status" value="1"/>
</dbReference>
<sequence>MRKIVLGMSMSLDGYFEGPDHDISWHQVDDELHQFLNDDLRTRSAFLHGRVTYDLMADVWPTADADPDADGPTAEFAGIWRDMPKYVYSRTLRHARWNTTVVRDVVPAEVEALKDGPGGDLSIGGADLAAAFAAHDLIDAYDIYVHPVLVGRGRRLFADRDALTRLRLVHTRQFGNGVVLLRYGRATS</sequence>
<gene>
    <name evidence="2" type="ORF">V2S66_31780</name>
</gene>
<proteinExistence type="predicted"/>
<reference evidence="2 3" key="1">
    <citation type="submission" date="2023-12" db="EMBL/GenBank/DDBJ databases">
        <title>Streptomyces sp. V4-01.</title>
        <authorList>
            <person name="Somphong A."/>
            <person name="Phongsopitanun W."/>
        </authorList>
    </citation>
    <scope>NUCLEOTIDE SEQUENCE [LARGE SCALE GENOMIC DNA]</scope>
    <source>
        <strain evidence="2 3">V4-01</strain>
    </source>
</reference>
<feature type="domain" description="Bacterial bifunctional deaminase-reductase C-terminal" evidence="1">
    <location>
        <begin position="2"/>
        <end position="180"/>
    </location>
</feature>
<accession>A0ABU7PL20</accession>
<dbReference type="Proteomes" id="UP001344658">
    <property type="component" value="Unassembled WGS sequence"/>
</dbReference>
<dbReference type="InterPro" id="IPR024072">
    <property type="entry name" value="DHFR-like_dom_sf"/>
</dbReference>
<evidence type="ECO:0000259" key="1">
    <source>
        <dbReference type="Pfam" id="PF01872"/>
    </source>
</evidence>
<dbReference type="Pfam" id="PF01872">
    <property type="entry name" value="RibD_C"/>
    <property type="match status" value="1"/>
</dbReference>
<evidence type="ECO:0000313" key="3">
    <source>
        <dbReference type="Proteomes" id="UP001344658"/>
    </source>
</evidence>
<dbReference type="InterPro" id="IPR050765">
    <property type="entry name" value="Riboflavin_Biosynth_HTPR"/>
</dbReference>
<dbReference type="InterPro" id="IPR002734">
    <property type="entry name" value="RibDG_C"/>
</dbReference>
<dbReference type="EMBL" id="JAZEWV010000047">
    <property type="protein sequence ID" value="MEE4546533.1"/>
    <property type="molecule type" value="Genomic_DNA"/>
</dbReference>
<comment type="caution">
    <text evidence="2">The sequence shown here is derived from an EMBL/GenBank/DDBJ whole genome shotgun (WGS) entry which is preliminary data.</text>
</comment>
<keyword evidence="3" id="KW-1185">Reference proteome</keyword>
<organism evidence="2 3">
    <name type="scientific">Actinacidiphila polyblastidii</name>
    <dbReference type="NCBI Taxonomy" id="3110430"/>
    <lineage>
        <taxon>Bacteria</taxon>
        <taxon>Bacillati</taxon>
        <taxon>Actinomycetota</taxon>
        <taxon>Actinomycetes</taxon>
        <taxon>Kitasatosporales</taxon>
        <taxon>Streptomycetaceae</taxon>
        <taxon>Actinacidiphila</taxon>
    </lineage>
</organism>
<dbReference type="PANTHER" id="PTHR38011">
    <property type="entry name" value="DIHYDROFOLATE REDUCTASE FAMILY PROTEIN (AFU_ORTHOLOGUE AFUA_8G06820)"/>
    <property type="match status" value="1"/>
</dbReference>
<protein>
    <submittedName>
        <fullName evidence="2">Dihydrofolate reductase family protein</fullName>
    </submittedName>
</protein>